<keyword evidence="12" id="KW-1185">Reference proteome</keyword>
<evidence type="ECO:0000259" key="10">
    <source>
        <dbReference type="Pfam" id="PF00204"/>
    </source>
</evidence>
<evidence type="ECO:0000256" key="8">
    <source>
        <dbReference type="ARBA" id="ARBA00023235"/>
    </source>
</evidence>
<organism evidence="11 12">
    <name type="scientific">Angustibacter aerolatus</name>
    <dbReference type="NCBI Taxonomy" id="1162965"/>
    <lineage>
        <taxon>Bacteria</taxon>
        <taxon>Bacillati</taxon>
        <taxon>Actinomycetota</taxon>
        <taxon>Actinomycetes</taxon>
        <taxon>Kineosporiales</taxon>
        <taxon>Kineosporiaceae</taxon>
    </lineage>
</organism>
<dbReference type="InterPro" id="IPR020568">
    <property type="entry name" value="Ribosomal_Su5_D2-typ_SF"/>
</dbReference>
<feature type="compositionally biased region" description="Low complexity" evidence="9">
    <location>
        <begin position="102"/>
        <end position="117"/>
    </location>
</feature>
<gene>
    <name evidence="11" type="ORF">GCM10025868_44670</name>
</gene>
<feature type="domain" description="DNA topoisomerase type IIA subunit B" evidence="10">
    <location>
        <begin position="2"/>
        <end position="79"/>
    </location>
</feature>
<evidence type="ECO:0000256" key="4">
    <source>
        <dbReference type="ARBA" id="ARBA00022741"/>
    </source>
</evidence>
<dbReference type="EMBL" id="BSUZ01000001">
    <property type="protein sequence ID" value="GMA89217.1"/>
    <property type="molecule type" value="Genomic_DNA"/>
</dbReference>
<keyword evidence="6" id="KW-0799">Topoisomerase</keyword>
<evidence type="ECO:0000313" key="11">
    <source>
        <dbReference type="EMBL" id="GMA89217.1"/>
    </source>
</evidence>
<dbReference type="Proteomes" id="UP001157017">
    <property type="component" value="Unassembled WGS sequence"/>
</dbReference>
<evidence type="ECO:0000313" key="12">
    <source>
        <dbReference type="Proteomes" id="UP001157017"/>
    </source>
</evidence>
<evidence type="ECO:0000256" key="9">
    <source>
        <dbReference type="SAM" id="MobiDB-lite"/>
    </source>
</evidence>
<dbReference type="EC" id="5.6.2.2" evidence="3"/>
<proteinExistence type="inferred from homology"/>
<comment type="catalytic activity">
    <reaction evidence="1">
        <text>ATP-dependent breakage, passage and rejoining of double-stranded DNA.</text>
        <dbReference type="EC" id="5.6.2.2"/>
    </reaction>
</comment>
<keyword evidence="7" id="KW-0238">DNA-binding</keyword>
<evidence type="ECO:0000256" key="6">
    <source>
        <dbReference type="ARBA" id="ARBA00023029"/>
    </source>
</evidence>
<dbReference type="InterPro" id="IPR013506">
    <property type="entry name" value="Topo_IIA_bsu_dom2"/>
</dbReference>
<dbReference type="PANTHER" id="PTHR45866">
    <property type="entry name" value="DNA GYRASE/TOPOISOMERASE SUBUNIT B"/>
    <property type="match status" value="1"/>
</dbReference>
<feature type="compositionally biased region" description="Basic residues" evidence="9">
    <location>
        <begin position="75"/>
        <end position="84"/>
    </location>
</feature>
<feature type="region of interest" description="Disordered" evidence="9">
    <location>
        <begin position="75"/>
        <end position="140"/>
    </location>
</feature>
<evidence type="ECO:0000256" key="7">
    <source>
        <dbReference type="ARBA" id="ARBA00023125"/>
    </source>
</evidence>
<keyword evidence="8" id="KW-0413">Isomerase</keyword>
<dbReference type="InterPro" id="IPR014721">
    <property type="entry name" value="Ribsml_uS5_D2-typ_fold_subgr"/>
</dbReference>
<evidence type="ECO:0000256" key="1">
    <source>
        <dbReference type="ARBA" id="ARBA00000185"/>
    </source>
</evidence>
<sequence>MAGLTAVATVRLAEPQFEGQTKEVLGTNAVRGIVARVVEQQATAALTSPRKGDKQQAAMLLDKVVAEMKSRISARVHKETQRRKNALETSSLPAKARRLPLAGRRAQRACSSSRATAPWAPPGWRARRTTRRCCPSAARS</sequence>
<dbReference type="PANTHER" id="PTHR45866:SF1">
    <property type="entry name" value="DNA GYRASE SUBUNIT B, MITOCHONDRIAL"/>
    <property type="match status" value="1"/>
</dbReference>
<evidence type="ECO:0000256" key="5">
    <source>
        <dbReference type="ARBA" id="ARBA00022840"/>
    </source>
</evidence>
<accession>A0ABQ6JLR8</accession>
<keyword evidence="5" id="KW-0067">ATP-binding</keyword>
<comment type="caution">
    <text evidence="11">The sequence shown here is derived from an EMBL/GenBank/DDBJ whole genome shotgun (WGS) entry which is preliminary data.</text>
</comment>
<dbReference type="Gene3D" id="3.30.230.10">
    <property type="match status" value="1"/>
</dbReference>
<comment type="similarity">
    <text evidence="2">Belongs to the type II topoisomerase GyrB family.</text>
</comment>
<name>A0ABQ6JLR8_9ACTN</name>
<protein>
    <recommendedName>
        <fullName evidence="3">DNA topoisomerase (ATP-hydrolyzing)</fullName>
        <ecNumber evidence="3">5.6.2.2</ecNumber>
    </recommendedName>
</protein>
<keyword evidence="4" id="KW-0547">Nucleotide-binding</keyword>
<dbReference type="Pfam" id="PF00204">
    <property type="entry name" value="DNA_gyraseB"/>
    <property type="match status" value="1"/>
</dbReference>
<dbReference type="SUPFAM" id="SSF54211">
    <property type="entry name" value="Ribosomal protein S5 domain 2-like"/>
    <property type="match status" value="1"/>
</dbReference>
<evidence type="ECO:0000256" key="2">
    <source>
        <dbReference type="ARBA" id="ARBA00010708"/>
    </source>
</evidence>
<evidence type="ECO:0000256" key="3">
    <source>
        <dbReference type="ARBA" id="ARBA00012895"/>
    </source>
</evidence>
<reference evidence="12" key="1">
    <citation type="journal article" date="2019" name="Int. J. Syst. Evol. Microbiol.">
        <title>The Global Catalogue of Microorganisms (GCM) 10K type strain sequencing project: providing services to taxonomists for standard genome sequencing and annotation.</title>
        <authorList>
            <consortium name="The Broad Institute Genomics Platform"/>
            <consortium name="The Broad Institute Genome Sequencing Center for Infectious Disease"/>
            <person name="Wu L."/>
            <person name="Ma J."/>
        </authorList>
    </citation>
    <scope>NUCLEOTIDE SEQUENCE [LARGE SCALE GENOMIC DNA]</scope>
    <source>
        <strain evidence="12">NBRC 108730</strain>
    </source>
</reference>